<dbReference type="InterPro" id="IPR050631">
    <property type="entry name" value="PheA/TfdB_FAD_monoxygenase"/>
</dbReference>
<dbReference type="Gene3D" id="3.30.9.10">
    <property type="entry name" value="D-Amino Acid Oxidase, subunit A, domain 2"/>
    <property type="match status" value="1"/>
</dbReference>
<dbReference type="PRINTS" id="PR00420">
    <property type="entry name" value="RNGMNOXGNASE"/>
</dbReference>
<dbReference type="PANTHER" id="PTHR43476:SF3">
    <property type="entry name" value="FAD-BINDING MONOOXYGENASE"/>
    <property type="match status" value="1"/>
</dbReference>
<dbReference type="NCBIfam" id="NF004829">
    <property type="entry name" value="PRK06183.1-3"/>
    <property type="match status" value="1"/>
</dbReference>
<keyword evidence="1" id="KW-0560">Oxidoreductase</keyword>
<reference evidence="3 4" key="2">
    <citation type="submission" date="2019-05" db="EMBL/GenBank/DDBJ databases">
        <title>Glycomyces buryatensis sp. nov.</title>
        <authorList>
            <person name="Nikitina E."/>
        </authorList>
    </citation>
    <scope>NUCLEOTIDE SEQUENCE [LARGE SCALE GENOMIC DNA]</scope>
    <source>
        <strain evidence="3 4">18</strain>
    </source>
</reference>
<dbReference type="OrthoDB" id="8670884at2"/>
<accession>A0A4S8QH26</accession>
<dbReference type="Proteomes" id="UP000308760">
    <property type="component" value="Unassembled WGS sequence"/>
</dbReference>
<dbReference type="GO" id="GO:0071949">
    <property type="term" value="F:FAD binding"/>
    <property type="evidence" value="ECO:0007669"/>
    <property type="project" value="InterPro"/>
</dbReference>
<evidence type="ECO:0000259" key="2">
    <source>
        <dbReference type="Pfam" id="PF01494"/>
    </source>
</evidence>
<protein>
    <submittedName>
        <fullName evidence="3">Bifunctional 3-(3-hydroxy-phenyl)propionate/3-hydroxycinnamic acid hydroxylase</fullName>
    </submittedName>
</protein>
<evidence type="ECO:0000313" key="4">
    <source>
        <dbReference type="Proteomes" id="UP000308760"/>
    </source>
</evidence>
<keyword evidence="4" id="KW-1185">Reference proteome</keyword>
<name>A0A4S8QH26_9ACTN</name>
<sequence>MTAPALPEVPVVIVGAGPTGLTAATLLAQQGIECLVLERWDQLYPRPRAVHVDDEVARILAGIGLADEFAAISRPCLGLRLLDPEMRMLAEFRRSAAAGRHGFPEANLFDQPELEAVLRANLAGYPAAKLQGNAEVIEIAGSEGKVFIEYTDRNTGRRNRLAAEYVLGCDGAESLVRRSIGSEMRDLRFEQRWLVVDVEVSGELGEWEGVHQVCDPERAATYMRIGRTRHRWEFRLPPGAGAADFQGIGDIHPLVKPWTKDTPVESLSLVRVAEYTFRAQLAERWRRDRVFILGDAAHLTPPFIGQGIGAGIRDAENLAWKLAGVLDGSLPERVLDTYQSERMPHARTMIRLAKLVGALMTGGGRTGGWVRRTVAPRLRYVPGLRERVLSSETPPLRLGGRGLIGRLSPNADLGDGRRLDQVTGNRFAFITANPPSEVERSEIERRGAVLVQADAGSELGMWLRKGRTQAALIRPDGTVMATGRDLRELAEPLPTATE</sequence>
<dbReference type="InterPro" id="IPR036188">
    <property type="entry name" value="FAD/NAD-bd_sf"/>
</dbReference>
<dbReference type="Gene3D" id="3.40.30.120">
    <property type="match status" value="1"/>
</dbReference>
<evidence type="ECO:0000313" key="3">
    <source>
        <dbReference type="EMBL" id="THV42502.1"/>
    </source>
</evidence>
<comment type="caution">
    <text evidence="3">The sequence shown here is derived from an EMBL/GenBank/DDBJ whole genome shotgun (WGS) entry which is preliminary data.</text>
</comment>
<dbReference type="AlphaFoldDB" id="A0A4S8QH26"/>
<dbReference type="SUPFAM" id="SSF51905">
    <property type="entry name" value="FAD/NAD(P)-binding domain"/>
    <property type="match status" value="1"/>
</dbReference>
<dbReference type="RefSeq" id="WP_136533625.1">
    <property type="nucleotide sequence ID" value="NZ_STGY01000022.1"/>
</dbReference>
<organism evidence="3 4">
    <name type="scientific">Glycomyces buryatensis</name>
    <dbReference type="NCBI Taxonomy" id="2570927"/>
    <lineage>
        <taxon>Bacteria</taxon>
        <taxon>Bacillati</taxon>
        <taxon>Actinomycetota</taxon>
        <taxon>Actinomycetes</taxon>
        <taxon>Glycomycetales</taxon>
        <taxon>Glycomycetaceae</taxon>
        <taxon>Glycomyces</taxon>
    </lineage>
</organism>
<evidence type="ECO:0000256" key="1">
    <source>
        <dbReference type="ARBA" id="ARBA00023002"/>
    </source>
</evidence>
<feature type="domain" description="FAD-binding" evidence="2">
    <location>
        <begin position="8"/>
        <end position="351"/>
    </location>
</feature>
<gene>
    <name evidence="3" type="ORF">FAB82_05925</name>
</gene>
<proteinExistence type="predicted"/>
<dbReference type="GO" id="GO:0019622">
    <property type="term" value="P:3-(3-hydroxy)phenylpropionate catabolic process"/>
    <property type="evidence" value="ECO:0007669"/>
    <property type="project" value="TreeGrafter"/>
</dbReference>
<dbReference type="GO" id="GO:0008688">
    <property type="term" value="F:3-(3-hydroxyphenyl)propionate hydroxylase activity"/>
    <property type="evidence" value="ECO:0007669"/>
    <property type="project" value="TreeGrafter"/>
</dbReference>
<dbReference type="Pfam" id="PF01494">
    <property type="entry name" value="FAD_binding_3"/>
    <property type="match status" value="1"/>
</dbReference>
<dbReference type="EMBL" id="STGY01000022">
    <property type="protein sequence ID" value="THV42502.1"/>
    <property type="molecule type" value="Genomic_DNA"/>
</dbReference>
<dbReference type="PANTHER" id="PTHR43476">
    <property type="entry name" value="3-(3-HYDROXY-PHENYL)PROPIONATE/3-HYDROXYCINNAMIC ACID HYDROXYLASE"/>
    <property type="match status" value="1"/>
</dbReference>
<dbReference type="Gene3D" id="3.50.50.60">
    <property type="entry name" value="FAD/NAD(P)-binding domain"/>
    <property type="match status" value="1"/>
</dbReference>
<reference evidence="4" key="1">
    <citation type="submission" date="2019-04" db="EMBL/GenBank/DDBJ databases">
        <title>Nocardioides xinjiangensis sp. nov.</title>
        <authorList>
            <person name="Liu S."/>
        </authorList>
    </citation>
    <scope>NUCLEOTIDE SEQUENCE [LARGE SCALE GENOMIC DNA]</scope>
    <source>
        <strain evidence="4">18</strain>
    </source>
</reference>
<dbReference type="InterPro" id="IPR002938">
    <property type="entry name" value="FAD-bd"/>
</dbReference>